<keyword evidence="1" id="KW-0472">Membrane</keyword>
<dbReference type="EMBL" id="UINC01057175">
    <property type="protein sequence ID" value="SVB78050.1"/>
    <property type="molecule type" value="Genomic_DNA"/>
</dbReference>
<feature type="transmembrane region" description="Helical" evidence="1">
    <location>
        <begin position="13"/>
        <end position="35"/>
    </location>
</feature>
<dbReference type="AlphaFoldDB" id="A0A382GSG8"/>
<dbReference type="InterPro" id="IPR036928">
    <property type="entry name" value="AS_sf"/>
</dbReference>
<dbReference type="PROSITE" id="PS51318">
    <property type="entry name" value="TAT"/>
    <property type="match status" value="1"/>
</dbReference>
<accession>A0A382GSG8</accession>
<dbReference type="Gene3D" id="3.90.1300.10">
    <property type="entry name" value="Amidase signature (AS) domain"/>
    <property type="match status" value="1"/>
</dbReference>
<dbReference type="InterPro" id="IPR006311">
    <property type="entry name" value="TAT_signal"/>
</dbReference>
<reference evidence="2" key="1">
    <citation type="submission" date="2018-05" db="EMBL/GenBank/DDBJ databases">
        <authorList>
            <person name="Lanie J.A."/>
            <person name="Ng W.-L."/>
            <person name="Kazmierczak K.M."/>
            <person name="Andrzejewski T.M."/>
            <person name="Davidsen T.M."/>
            <person name="Wayne K.J."/>
            <person name="Tettelin H."/>
            <person name="Glass J.I."/>
            <person name="Rusch D."/>
            <person name="Podicherti R."/>
            <person name="Tsui H.-C.T."/>
            <person name="Winkler M.E."/>
        </authorList>
    </citation>
    <scope>NUCLEOTIDE SEQUENCE</scope>
</reference>
<proteinExistence type="predicted"/>
<evidence type="ECO:0000313" key="2">
    <source>
        <dbReference type="EMBL" id="SVB78050.1"/>
    </source>
</evidence>
<dbReference type="SUPFAM" id="SSF75304">
    <property type="entry name" value="Amidase signature (AS) enzymes"/>
    <property type="match status" value="1"/>
</dbReference>
<sequence>MDEQHFELNRRRFLVYFSAVGVGATLLPGALAAVAQDAETITFEMLDAAQAIAGITFTREEQQRILERLNGDRSPLPAFEVIRDAGLGNDTQPAFVFNPVPPGKFLPSERRPLRREPIDVTMPTSDEELAFLPLTHLSRLLETRQIRSTELTELYLARLKEHDPKLFCVVNLTEDIARRQARQADEEI</sequence>
<evidence type="ECO:0008006" key="3">
    <source>
        <dbReference type="Google" id="ProtNLM"/>
    </source>
</evidence>
<name>A0A382GSG8_9ZZZZ</name>
<protein>
    <recommendedName>
        <fullName evidence="3">Amidase domain-containing protein</fullName>
    </recommendedName>
</protein>
<feature type="non-terminal residue" evidence="2">
    <location>
        <position position="188"/>
    </location>
</feature>
<keyword evidence="1" id="KW-1133">Transmembrane helix</keyword>
<gene>
    <name evidence="2" type="ORF">METZ01_LOCUS230904</name>
</gene>
<keyword evidence="1" id="KW-0812">Transmembrane</keyword>
<organism evidence="2">
    <name type="scientific">marine metagenome</name>
    <dbReference type="NCBI Taxonomy" id="408172"/>
    <lineage>
        <taxon>unclassified sequences</taxon>
        <taxon>metagenomes</taxon>
        <taxon>ecological metagenomes</taxon>
    </lineage>
</organism>
<evidence type="ECO:0000256" key="1">
    <source>
        <dbReference type="SAM" id="Phobius"/>
    </source>
</evidence>